<dbReference type="SUPFAM" id="SSF49899">
    <property type="entry name" value="Concanavalin A-like lectins/glucanases"/>
    <property type="match status" value="1"/>
</dbReference>
<keyword evidence="5" id="KW-0326">Glycosidase</keyword>
<accession>A0AAN6IT88</accession>
<dbReference type="Pfam" id="PF26113">
    <property type="entry name" value="GH16_XgeA"/>
    <property type="match status" value="1"/>
</dbReference>
<comment type="catalytic activity">
    <reaction evidence="1">
        <text>Endohydrolysis of (1-&gt;3)- or (1-&gt;4)-linkages in beta-D-glucans when the glucose residue whose reducing group is involved in the linkage to be hydrolyzed is itself substituted at C-3.</text>
        <dbReference type="EC" id="3.2.1.6"/>
    </reaction>
</comment>
<comment type="caution">
    <text evidence="9">The sequence shown here is derived from an EMBL/GenBank/DDBJ whole genome shotgun (WGS) entry which is preliminary data.</text>
</comment>
<organism evidence="9 10">
    <name type="scientific">Exophiala dermatitidis</name>
    <name type="common">Black yeast-like fungus</name>
    <name type="synonym">Wangiella dermatitidis</name>
    <dbReference type="NCBI Taxonomy" id="5970"/>
    <lineage>
        <taxon>Eukaryota</taxon>
        <taxon>Fungi</taxon>
        <taxon>Dikarya</taxon>
        <taxon>Ascomycota</taxon>
        <taxon>Pezizomycotina</taxon>
        <taxon>Eurotiomycetes</taxon>
        <taxon>Chaetothyriomycetidae</taxon>
        <taxon>Chaetothyriales</taxon>
        <taxon>Herpotrichiellaceae</taxon>
        <taxon>Exophiala</taxon>
    </lineage>
</organism>
<gene>
    <name evidence="9" type="ORF">HRR80_005976</name>
</gene>
<reference evidence="9" key="1">
    <citation type="submission" date="2023-01" db="EMBL/GenBank/DDBJ databases">
        <title>Exophiala dermititidis isolated from Cystic Fibrosis Patient.</title>
        <authorList>
            <person name="Kurbessoian T."/>
            <person name="Crocker A."/>
            <person name="Murante D."/>
            <person name="Hogan D.A."/>
            <person name="Stajich J.E."/>
        </authorList>
    </citation>
    <scope>NUCLEOTIDE SEQUENCE</scope>
    <source>
        <strain evidence="9">Ex8</strain>
    </source>
</reference>
<dbReference type="FunFam" id="2.60.120.200:FF:000114">
    <property type="entry name" value="Probable endo-1,3(4)-beta-glucanase NFIA_089530"/>
    <property type="match status" value="1"/>
</dbReference>
<keyword evidence="4" id="KW-0378">Hydrolase</keyword>
<feature type="chain" id="PRO_5042992742" description="endo-1,3(4)-beta-glucanase" evidence="7">
    <location>
        <begin position="19"/>
        <end position="454"/>
    </location>
</feature>
<comment type="similarity">
    <text evidence="2">Belongs to the glycosyl hydrolase 16 family.</text>
</comment>
<dbReference type="GO" id="GO:0009251">
    <property type="term" value="P:glucan catabolic process"/>
    <property type="evidence" value="ECO:0007669"/>
    <property type="project" value="TreeGrafter"/>
</dbReference>
<dbReference type="PANTHER" id="PTHR10963">
    <property type="entry name" value="GLYCOSYL HYDROLASE-RELATED"/>
    <property type="match status" value="1"/>
</dbReference>
<dbReference type="EC" id="3.2.1.6" evidence="3"/>
<evidence type="ECO:0000256" key="4">
    <source>
        <dbReference type="ARBA" id="ARBA00022801"/>
    </source>
</evidence>
<dbReference type="InterPro" id="IPR000757">
    <property type="entry name" value="Beta-glucanase-like"/>
</dbReference>
<keyword evidence="7" id="KW-0732">Signal</keyword>
<dbReference type="InterPro" id="IPR013320">
    <property type="entry name" value="ConA-like_dom_sf"/>
</dbReference>
<proteinExistence type="inferred from homology"/>
<feature type="compositionally biased region" description="Low complexity" evidence="6">
    <location>
        <begin position="404"/>
        <end position="415"/>
    </location>
</feature>
<dbReference type="CDD" id="cd02181">
    <property type="entry name" value="GH16_fungal_Lam16A_glucanase"/>
    <property type="match status" value="1"/>
</dbReference>
<feature type="signal peptide" evidence="7">
    <location>
        <begin position="1"/>
        <end position="18"/>
    </location>
</feature>
<evidence type="ECO:0000256" key="6">
    <source>
        <dbReference type="SAM" id="MobiDB-lite"/>
    </source>
</evidence>
<evidence type="ECO:0000256" key="5">
    <source>
        <dbReference type="ARBA" id="ARBA00023295"/>
    </source>
</evidence>
<evidence type="ECO:0000259" key="8">
    <source>
        <dbReference type="PROSITE" id="PS51762"/>
    </source>
</evidence>
<sequence length="454" mass="47090">MRVSIPTLTLLAATTATASYVLEDDYSSSSFASMFDFYTGDDPTNGYVNYISQDEATSSGLYKLDNGAVYMGVDNTNTASGRGRNSIRISSKKTYNHGLIILDLAHMPAGACGTWPAFWLLGPNWPYSGEVDIIEGVNGQTNNNMAMHTDSGCSIVNTGAYSGSLETANCDVNAADQATNAGCSISSGSTSSFGSGFNSQGGGVYATEWTSEAVSIWFFPRGSIPSDITSGNPDTSGWGLPQGQFAGSCDIDSKIKNQQLVFDVTFCGDWAGNVWSTDATCSAKASTCQDFVQNNPSAFQDTYWLINSLKVYTENGGGAATTTTTTNTATATSAASSGYETTVTGTPTTFFTLPASSTLQTSDIAVPTTTSPAAVVTTPAATTSVVVVTTAPAALTETTTPPAVAATTTAATTQGSSGGGHWGGWRHGGSSGSWGDWASGHSFGGSSRWRRWFS</sequence>
<evidence type="ECO:0000256" key="7">
    <source>
        <dbReference type="SAM" id="SignalP"/>
    </source>
</evidence>
<feature type="region of interest" description="Disordered" evidence="6">
    <location>
        <begin position="404"/>
        <end position="431"/>
    </location>
</feature>
<evidence type="ECO:0000313" key="9">
    <source>
        <dbReference type="EMBL" id="KAJ8989835.1"/>
    </source>
</evidence>
<dbReference type="GO" id="GO:0052861">
    <property type="term" value="F:endo-1,3(4)-beta-glucanase activity"/>
    <property type="evidence" value="ECO:0007669"/>
    <property type="project" value="UniProtKB-EC"/>
</dbReference>
<name>A0AAN6IT88_EXODE</name>
<feature type="compositionally biased region" description="Gly residues" evidence="6">
    <location>
        <begin position="416"/>
        <end position="431"/>
    </location>
</feature>
<feature type="domain" description="GH16" evidence="8">
    <location>
        <begin position="13"/>
        <end position="279"/>
    </location>
</feature>
<evidence type="ECO:0000256" key="1">
    <source>
        <dbReference type="ARBA" id="ARBA00000124"/>
    </source>
</evidence>
<dbReference type="PROSITE" id="PS51762">
    <property type="entry name" value="GH16_2"/>
    <property type="match status" value="1"/>
</dbReference>
<dbReference type="PANTHER" id="PTHR10963:SF24">
    <property type="entry name" value="GLYCOSIDASE C21B10.07-RELATED"/>
    <property type="match status" value="1"/>
</dbReference>
<dbReference type="Proteomes" id="UP001161757">
    <property type="component" value="Unassembled WGS sequence"/>
</dbReference>
<protein>
    <recommendedName>
        <fullName evidence="3">endo-1,3(4)-beta-glucanase</fullName>
        <ecNumber evidence="3">3.2.1.6</ecNumber>
    </recommendedName>
</protein>
<evidence type="ECO:0000256" key="3">
    <source>
        <dbReference type="ARBA" id="ARBA00012599"/>
    </source>
</evidence>
<evidence type="ECO:0000256" key="2">
    <source>
        <dbReference type="ARBA" id="ARBA00006865"/>
    </source>
</evidence>
<dbReference type="InterPro" id="IPR050546">
    <property type="entry name" value="Glycosyl_Hydrlase_16"/>
</dbReference>
<dbReference type="AlphaFoldDB" id="A0AAN6IT88"/>
<dbReference type="EMBL" id="JAJGCB010000012">
    <property type="protein sequence ID" value="KAJ8989835.1"/>
    <property type="molecule type" value="Genomic_DNA"/>
</dbReference>
<dbReference type="Gene3D" id="2.60.120.200">
    <property type="match status" value="1"/>
</dbReference>
<evidence type="ECO:0000313" key="10">
    <source>
        <dbReference type="Proteomes" id="UP001161757"/>
    </source>
</evidence>